<name>A6N1X8_9CAUD</name>
<dbReference type="EMBL" id="EF579802">
    <property type="protein sequence ID" value="ABR10450.1"/>
    <property type="molecule type" value="Genomic_DNA"/>
</dbReference>
<dbReference type="RefSeq" id="YP_001294780.1">
    <property type="nucleotide sequence ID" value="NC_009603.1"/>
</dbReference>
<accession>A6N1X8</accession>
<dbReference type="KEGG" id="vg:5309156"/>
<keyword evidence="2" id="KW-1185">Reference proteome</keyword>
<proteinExistence type="predicted"/>
<dbReference type="Proteomes" id="UP000001999">
    <property type="component" value="Segment"/>
</dbReference>
<protein>
    <submittedName>
        <fullName evidence="1">Uncharacterized protein</fullName>
    </submittedName>
</protein>
<reference evidence="1 2" key="1">
    <citation type="submission" date="2007-04" db="EMBL/GenBank/DDBJ databases">
        <title>Isolation, characterization and complete nucleotide sequence of a novel temperate bacteriophage Min1, isolated from the nematode pathogen Microbacterium nematophilum.</title>
        <authorList>
            <person name="Akimkina T.V."/>
            <person name="Venien-Bryan C."/>
            <person name="Hodgkin J.A."/>
        </authorList>
    </citation>
    <scope>NUCLEOTIDE SEQUENCE [LARGE SCALE GENOMIC DNA]</scope>
</reference>
<sequence>MSDQMEREWAPDRAVTLAALADIDAVQAGAPTCALCGQRAIRLDTYGLCSKTSEQHKDWRAGVRTDRKAGVR</sequence>
<organism evidence="1 2">
    <name type="scientific">Microbacterium phage Min1</name>
    <dbReference type="NCBI Taxonomy" id="446529"/>
    <lineage>
        <taxon>Viruses</taxon>
        <taxon>Duplodnaviria</taxon>
        <taxon>Heunggongvirae</taxon>
        <taxon>Uroviricota</taxon>
        <taxon>Caudoviricetes</taxon>
        <taxon>Minunavirus</taxon>
        <taxon>Minunavirus Min1</taxon>
    </lineage>
</organism>
<evidence type="ECO:0000313" key="2">
    <source>
        <dbReference type="Proteomes" id="UP000001999"/>
    </source>
</evidence>
<dbReference type="GeneID" id="5309156"/>
<evidence type="ECO:0000313" key="1">
    <source>
        <dbReference type="EMBL" id="ABR10450.1"/>
    </source>
</evidence>